<feature type="region of interest" description="Disordered" evidence="1">
    <location>
        <begin position="24"/>
        <end position="63"/>
    </location>
</feature>
<sequence>MTIPDPRTSTTSPATRTIERLAMTSTLHGPVDDTAVSNVPAAQTPAPAPNSANPARRPVGTPVVQASGETRKVRKLRGQLAEKHAIGGLQDDQAWVEADTPQVIRERTRAAEAAKLHKLQQNPQRRALTAARWRKSVTVAVGVGLVCALGWSTANVQATVSAGAEAWSAHWLLSYLVEPFISLLLLTMFGFQAYMATNGVLVKDRAIKFAEAVFLGETLTLNIWPHVPFLASHPGLLAAMVSAIGPVSAVLAIQTVPVMWRHINDLDHGVADIDFVESMGTVRHMIAMGTLPETPSRSQIQKAFSSTGAGIDVRVAQRIHRCLTGRVDLL</sequence>
<feature type="transmembrane region" description="Helical" evidence="2">
    <location>
        <begin position="133"/>
        <end position="152"/>
    </location>
</feature>
<keyword evidence="2" id="KW-1133">Transmembrane helix</keyword>
<accession>A0A3E0G5L3</accession>
<evidence type="ECO:0000256" key="1">
    <source>
        <dbReference type="SAM" id="MobiDB-lite"/>
    </source>
</evidence>
<dbReference type="Proteomes" id="UP000256269">
    <property type="component" value="Unassembled WGS sequence"/>
</dbReference>
<dbReference type="AlphaFoldDB" id="A0A3E0G5L3"/>
<reference evidence="3 4" key="1">
    <citation type="submission" date="2018-08" db="EMBL/GenBank/DDBJ databases">
        <title>Genomic Encyclopedia of Archaeal and Bacterial Type Strains, Phase II (KMG-II): from individual species to whole genera.</title>
        <authorList>
            <person name="Goeker M."/>
        </authorList>
    </citation>
    <scope>NUCLEOTIDE SEQUENCE [LARGE SCALE GENOMIC DNA]</scope>
    <source>
        <strain evidence="3 4">DSM 45791</strain>
    </source>
</reference>
<name>A0A3E0G5L3_9PSEU</name>
<feature type="transmembrane region" description="Helical" evidence="2">
    <location>
        <begin position="172"/>
        <end position="194"/>
    </location>
</feature>
<dbReference type="EMBL" id="QUNO01000038">
    <property type="protein sequence ID" value="REH18062.1"/>
    <property type="molecule type" value="Genomic_DNA"/>
</dbReference>
<feature type="transmembrane region" description="Helical" evidence="2">
    <location>
        <begin position="206"/>
        <end position="224"/>
    </location>
</feature>
<feature type="compositionally biased region" description="Low complexity" evidence="1">
    <location>
        <begin position="40"/>
        <end position="58"/>
    </location>
</feature>
<protein>
    <submittedName>
        <fullName evidence="3">Uncharacterized protein</fullName>
    </submittedName>
</protein>
<comment type="caution">
    <text evidence="3">The sequence shown here is derived from an EMBL/GenBank/DDBJ whole genome shotgun (WGS) entry which is preliminary data.</text>
</comment>
<keyword evidence="2" id="KW-0472">Membrane</keyword>
<evidence type="ECO:0000256" key="2">
    <source>
        <dbReference type="SAM" id="Phobius"/>
    </source>
</evidence>
<proteinExistence type="predicted"/>
<evidence type="ECO:0000313" key="3">
    <source>
        <dbReference type="EMBL" id="REH18062.1"/>
    </source>
</evidence>
<evidence type="ECO:0000313" key="4">
    <source>
        <dbReference type="Proteomes" id="UP000256269"/>
    </source>
</evidence>
<organism evidence="3 4">
    <name type="scientific">Kutzneria buriramensis</name>
    <dbReference type="NCBI Taxonomy" id="1045776"/>
    <lineage>
        <taxon>Bacteria</taxon>
        <taxon>Bacillati</taxon>
        <taxon>Actinomycetota</taxon>
        <taxon>Actinomycetes</taxon>
        <taxon>Pseudonocardiales</taxon>
        <taxon>Pseudonocardiaceae</taxon>
        <taxon>Kutzneria</taxon>
    </lineage>
</organism>
<feature type="transmembrane region" description="Helical" evidence="2">
    <location>
        <begin position="236"/>
        <end position="253"/>
    </location>
</feature>
<keyword evidence="2" id="KW-0812">Transmembrane</keyword>
<keyword evidence="4" id="KW-1185">Reference proteome</keyword>
<gene>
    <name evidence="3" type="ORF">BCF44_13849</name>
</gene>